<feature type="transmembrane region" description="Helical" evidence="1">
    <location>
        <begin position="166"/>
        <end position="183"/>
    </location>
</feature>
<name>A0A940SHZ9_9BACI</name>
<evidence type="ECO:0000256" key="1">
    <source>
        <dbReference type="SAM" id="Phobius"/>
    </source>
</evidence>
<evidence type="ECO:0000313" key="3">
    <source>
        <dbReference type="Proteomes" id="UP000682134"/>
    </source>
</evidence>
<keyword evidence="1" id="KW-0472">Membrane</keyword>
<dbReference type="AlphaFoldDB" id="A0A940SHZ9"/>
<feature type="transmembrane region" description="Helical" evidence="1">
    <location>
        <begin position="347"/>
        <end position="366"/>
    </location>
</feature>
<reference evidence="2" key="1">
    <citation type="submission" date="2021-04" db="EMBL/GenBank/DDBJ databases">
        <title>Genome seq and assembly of Bacillus sp.</title>
        <authorList>
            <person name="Chhetri G."/>
        </authorList>
    </citation>
    <scope>NUCLEOTIDE SEQUENCE</scope>
    <source>
        <strain evidence="2">RG28</strain>
    </source>
</reference>
<gene>
    <name evidence="2" type="ORF">J5Y03_04640</name>
</gene>
<feature type="transmembrane region" description="Helical" evidence="1">
    <location>
        <begin position="142"/>
        <end position="160"/>
    </location>
</feature>
<comment type="caution">
    <text evidence="2">The sequence shown here is derived from an EMBL/GenBank/DDBJ whole genome shotgun (WGS) entry which is preliminary data.</text>
</comment>
<feature type="transmembrane region" description="Helical" evidence="1">
    <location>
        <begin position="232"/>
        <end position="256"/>
    </location>
</feature>
<evidence type="ECO:0008006" key="4">
    <source>
        <dbReference type="Google" id="ProtNLM"/>
    </source>
</evidence>
<organism evidence="2 3">
    <name type="scientific">Gottfriedia endophytica</name>
    <dbReference type="NCBI Taxonomy" id="2820819"/>
    <lineage>
        <taxon>Bacteria</taxon>
        <taxon>Bacillati</taxon>
        <taxon>Bacillota</taxon>
        <taxon>Bacilli</taxon>
        <taxon>Bacillales</taxon>
        <taxon>Bacillaceae</taxon>
        <taxon>Gottfriedia</taxon>
    </lineage>
</organism>
<keyword evidence="1" id="KW-1133">Transmembrane helix</keyword>
<accession>A0A940SHZ9</accession>
<sequence>MNNLTINYYLLIVLITFLLAVLLSMLFKHPKSVIKIILFGLSFRILILIVLKIYSYHLGLDGFFPGDVDAYAYNGDAVKAIHSHSWLQALEGNLSYTVFVAYLYNLFGPDMNIPQLINLGASVLIIPLIYELANRVGGRKVGVNAALLWCLFPSAAFWSVSLLKDSLVTLGMVLSGFLILGISEKKIDLKDSLLGVCGILIVSSLRPQFLLAIALPIMINIGFQFYKGKSNFLRNIIIIVMGIIIFSTTSAGNIIVNAFGHATSQEGVNQINEIALQGSGGIKLVTMFPPQIRWLVELPFSILAPFPGQLISAGQKIYLLSTFEMIFWYFLYFIIWKNRKLILIEKTGKLIFLYAFSIFIAVSFSLPNIGSIYRYRLAALTLLLPLITYKFIGKKERSG</sequence>
<dbReference type="RefSeq" id="WP_209403006.1">
    <property type="nucleotide sequence ID" value="NZ_JAGIYQ010000002.1"/>
</dbReference>
<proteinExistence type="predicted"/>
<dbReference type="EMBL" id="JAGIYQ010000002">
    <property type="protein sequence ID" value="MBP0724475.1"/>
    <property type="molecule type" value="Genomic_DNA"/>
</dbReference>
<feature type="transmembrane region" description="Helical" evidence="1">
    <location>
        <begin position="113"/>
        <end position="130"/>
    </location>
</feature>
<evidence type="ECO:0000313" key="2">
    <source>
        <dbReference type="EMBL" id="MBP0724475.1"/>
    </source>
</evidence>
<feature type="transmembrane region" description="Helical" evidence="1">
    <location>
        <begin position="33"/>
        <end position="54"/>
    </location>
</feature>
<protein>
    <recommendedName>
        <fullName evidence="4">Glycosyltransferase RgtA/B/C/D-like domain-containing protein</fullName>
    </recommendedName>
</protein>
<dbReference type="Proteomes" id="UP000682134">
    <property type="component" value="Unassembled WGS sequence"/>
</dbReference>
<keyword evidence="1" id="KW-0812">Transmembrane</keyword>
<feature type="transmembrane region" description="Helical" evidence="1">
    <location>
        <begin position="317"/>
        <end position="335"/>
    </location>
</feature>
<feature type="transmembrane region" description="Helical" evidence="1">
    <location>
        <begin position="6"/>
        <end position="26"/>
    </location>
</feature>
<keyword evidence="3" id="KW-1185">Reference proteome</keyword>